<feature type="coiled-coil region" evidence="2">
    <location>
        <begin position="214"/>
        <end position="250"/>
    </location>
</feature>
<comment type="similarity">
    <text evidence="1">Belongs to the membrane fusion protein (MFP) (TC 8.A.1) family.</text>
</comment>
<keyword evidence="6" id="KW-1185">Reference proteome</keyword>
<accession>A0A7S9LT49</accession>
<evidence type="ECO:0000259" key="4">
    <source>
        <dbReference type="Pfam" id="PF25917"/>
    </source>
</evidence>
<dbReference type="Pfam" id="PF25917">
    <property type="entry name" value="BSH_RND"/>
    <property type="match status" value="1"/>
</dbReference>
<evidence type="ECO:0000256" key="2">
    <source>
        <dbReference type="SAM" id="Coils"/>
    </source>
</evidence>
<evidence type="ECO:0000256" key="1">
    <source>
        <dbReference type="ARBA" id="ARBA00009477"/>
    </source>
</evidence>
<dbReference type="NCBIfam" id="TIGR01730">
    <property type="entry name" value="RND_mfp"/>
    <property type="match status" value="1"/>
</dbReference>
<evidence type="ECO:0000313" key="5">
    <source>
        <dbReference type="EMBL" id="QPH54240.1"/>
    </source>
</evidence>
<feature type="domain" description="Multidrug resistance protein MdtA-like barrel-sandwich hybrid" evidence="4">
    <location>
        <begin position="189"/>
        <end position="319"/>
    </location>
</feature>
<reference evidence="5 6" key="1">
    <citation type="submission" date="2020-11" db="EMBL/GenBank/DDBJ databases">
        <title>Description of Pontivivens ytuae sp. nov. isolated from deep sea sediment of Mariana Trench.</title>
        <authorList>
            <person name="Wang Z."/>
            <person name="Sun Q.-L."/>
            <person name="Xu X.-D."/>
            <person name="Tang Y.-Z."/>
            <person name="Zhang J."/>
        </authorList>
    </citation>
    <scope>NUCLEOTIDE SEQUENCE [LARGE SCALE GENOMIC DNA]</scope>
    <source>
        <strain evidence="5 6">MT2928</strain>
    </source>
</reference>
<sequence length="493" mass="51946">MLFDLAFAFIVTIAALLGLRGGVLPTLVAAGVLSLAAIAGIAAHAWLALAGLGAWLALFAVLTLALGSADQRLTVRFGMLGLGLVQGVVAVVLLAGLLLGTVYRETPAAAEKLRLATLYAPVAALGSRVAPEEQSVALAFPTPVDDVELANETPVPTIDWADVRPFNDDAIRALPGEIRAIDRTPLAFEVEGRVTEVNVDIGEHFEEGDTLAQLDTYQLEIALQERRAALIEAEARFEEAQQEYERQSALFERDVVAETIAETALASLDAARSRYEIALRGIETAEDRLEDATLRAPYDGSVATRLIEPAQTISAGAPALEIQSNGGGFEITATIPDTLVSQLQVGTSHEVTLLDGSDITFSAELRDIGSRATSTSGFPVTLRIPSPNDALRAGMSVEIAFRLSSNETGASFLAVPVNAIWSNDDGGFSVFRIDPETSTLVGNEITLAGTEAGLALVADGLSEGDIVATRGIPFLDDGMAVHLRGTGVARYDD</sequence>
<dbReference type="Proteomes" id="UP000594800">
    <property type="component" value="Chromosome"/>
</dbReference>
<keyword evidence="3" id="KW-0472">Membrane</keyword>
<keyword evidence="3" id="KW-0812">Transmembrane</keyword>
<protein>
    <submittedName>
        <fullName evidence="5">Efflux RND transporter periplasmic adaptor subunit</fullName>
    </submittedName>
</protein>
<feature type="transmembrane region" description="Helical" evidence="3">
    <location>
        <begin position="46"/>
        <end position="67"/>
    </location>
</feature>
<proteinExistence type="inferred from homology"/>
<name>A0A7S9LT49_9RHOB</name>
<dbReference type="InterPro" id="IPR058625">
    <property type="entry name" value="MdtA-like_BSH"/>
</dbReference>
<dbReference type="Gene3D" id="2.40.420.20">
    <property type="match status" value="1"/>
</dbReference>
<dbReference type="InterPro" id="IPR006143">
    <property type="entry name" value="RND_pump_MFP"/>
</dbReference>
<evidence type="ECO:0000313" key="6">
    <source>
        <dbReference type="Proteomes" id="UP000594800"/>
    </source>
</evidence>
<dbReference type="Gene3D" id="2.40.30.170">
    <property type="match status" value="1"/>
</dbReference>
<evidence type="ECO:0000256" key="3">
    <source>
        <dbReference type="SAM" id="Phobius"/>
    </source>
</evidence>
<dbReference type="RefSeq" id="WP_196103449.1">
    <property type="nucleotide sequence ID" value="NZ_CP064942.1"/>
</dbReference>
<dbReference type="Gene3D" id="2.40.50.100">
    <property type="match status" value="1"/>
</dbReference>
<keyword evidence="3" id="KW-1133">Transmembrane helix</keyword>
<dbReference type="AlphaFoldDB" id="A0A7S9LT49"/>
<dbReference type="SUPFAM" id="SSF111369">
    <property type="entry name" value="HlyD-like secretion proteins"/>
    <property type="match status" value="1"/>
</dbReference>
<dbReference type="Gene3D" id="1.10.287.470">
    <property type="entry name" value="Helix hairpin bin"/>
    <property type="match status" value="1"/>
</dbReference>
<keyword evidence="2" id="KW-0175">Coiled coil</keyword>
<dbReference type="PANTHER" id="PTHR30469">
    <property type="entry name" value="MULTIDRUG RESISTANCE PROTEIN MDTA"/>
    <property type="match status" value="1"/>
</dbReference>
<organism evidence="5 6">
    <name type="scientific">Pontivivens ytuae</name>
    <dbReference type="NCBI Taxonomy" id="2789856"/>
    <lineage>
        <taxon>Bacteria</taxon>
        <taxon>Pseudomonadati</taxon>
        <taxon>Pseudomonadota</taxon>
        <taxon>Alphaproteobacteria</taxon>
        <taxon>Rhodobacterales</taxon>
        <taxon>Paracoccaceae</taxon>
        <taxon>Pontivivens</taxon>
    </lineage>
</organism>
<dbReference type="KEGG" id="poz:I0K15_00230"/>
<gene>
    <name evidence="5" type="ORF">I0K15_00230</name>
</gene>
<dbReference type="GO" id="GO:1990281">
    <property type="term" value="C:efflux pump complex"/>
    <property type="evidence" value="ECO:0007669"/>
    <property type="project" value="TreeGrafter"/>
</dbReference>
<dbReference type="EMBL" id="CP064942">
    <property type="protein sequence ID" value="QPH54240.1"/>
    <property type="molecule type" value="Genomic_DNA"/>
</dbReference>
<dbReference type="GO" id="GO:0015562">
    <property type="term" value="F:efflux transmembrane transporter activity"/>
    <property type="evidence" value="ECO:0007669"/>
    <property type="project" value="TreeGrafter"/>
</dbReference>
<feature type="transmembrane region" description="Helical" evidence="3">
    <location>
        <begin position="79"/>
        <end position="103"/>
    </location>
</feature>